<dbReference type="CDD" id="cd24155">
    <property type="entry name" value="NUDIX_ADPRase"/>
    <property type="match status" value="1"/>
</dbReference>
<dbReference type="InterPro" id="IPR013024">
    <property type="entry name" value="GGCT-like"/>
</dbReference>
<feature type="binding site" evidence="3">
    <location>
        <position position="282"/>
    </location>
    <ligand>
        <name>Mg(2+)</name>
        <dbReference type="ChEBI" id="CHEBI:18420"/>
        <label>1</label>
    </ligand>
</feature>
<dbReference type="GO" id="GO:0016818">
    <property type="term" value="F:hydrolase activity, acting on acid anhydrides, in phosphorus-containing anhydrides"/>
    <property type="evidence" value="ECO:0007669"/>
    <property type="project" value="InterPro"/>
</dbReference>
<dbReference type="SUPFAM" id="SSF55811">
    <property type="entry name" value="Nudix"/>
    <property type="match status" value="1"/>
</dbReference>
<keyword evidence="2" id="KW-0378">Hydrolase</keyword>
<protein>
    <submittedName>
        <fullName evidence="6">Nudix-type nucleoside diphosphatase, YffH/AdpP family</fullName>
    </submittedName>
</protein>
<proteinExistence type="predicted"/>
<evidence type="ECO:0000313" key="6">
    <source>
        <dbReference type="EMBL" id="SEQ83341.1"/>
    </source>
</evidence>
<organism evidence="6 7">
    <name type="scientific">Thalassovita taeanensis</name>
    <dbReference type="NCBI Taxonomy" id="657014"/>
    <lineage>
        <taxon>Bacteria</taxon>
        <taxon>Pseudomonadati</taxon>
        <taxon>Pseudomonadota</taxon>
        <taxon>Alphaproteobacteria</taxon>
        <taxon>Rhodobacterales</taxon>
        <taxon>Roseobacteraceae</taxon>
        <taxon>Thalassovita</taxon>
    </lineage>
</organism>
<feature type="binding site" evidence="3">
    <location>
        <position position="262"/>
    </location>
    <ligand>
        <name>Mg(2+)</name>
        <dbReference type="ChEBI" id="CHEBI:18420"/>
        <label>1</label>
    </ligand>
</feature>
<evidence type="ECO:0000256" key="2">
    <source>
        <dbReference type="ARBA" id="ARBA00022801"/>
    </source>
</evidence>
<dbReference type="RefSeq" id="WP_090270791.1">
    <property type="nucleotide sequence ID" value="NZ_FOEP01000014.1"/>
</dbReference>
<dbReference type="STRING" id="657014.SAMN04488092_11460"/>
<reference evidence="6 7" key="1">
    <citation type="submission" date="2016-10" db="EMBL/GenBank/DDBJ databases">
        <authorList>
            <person name="de Groot N.N."/>
        </authorList>
    </citation>
    <scope>NUCLEOTIDE SEQUENCE [LARGE SCALE GENOMIC DNA]</scope>
    <source>
        <strain evidence="6 7">DSM 22007</strain>
    </source>
</reference>
<name>A0A1H9J8J4_9RHOB</name>
<dbReference type="InterPro" id="IPR036568">
    <property type="entry name" value="GGCT-like_sf"/>
</dbReference>
<keyword evidence="7" id="KW-1185">Reference proteome</keyword>
<feature type="short sequence motif" description="Nudix box" evidence="4">
    <location>
        <begin position="263"/>
        <end position="285"/>
    </location>
</feature>
<dbReference type="AlphaFoldDB" id="A0A1H9J8J4"/>
<dbReference type="Pfam" id="PF00293">
    <property type="entry name" value="NUDIX"/>
    <property type="match status" value="1"/>
</dbReference>
<feature type="domain" description="Nudix hydrolase" evidence="5">
    <location>
        <begin position="220"/>
        <end position="360"/>
    </location>
</feature>
<comment type="cofactor">
    <cofactor evidence="1 3">
        <name>Mg(2+)</name>
        <dbReference type="ChEBI" id="CHEBI:18420"/>
    </cofactor>
</comment>
<dbReference type="NCBIfam" id="TIGR00052">
    <property type="entry name" value="nudix-type nucleoside diphosphatase, YffH/AdpP family"/>
    <property type="match status" value="1"/>
</dbReference>
<dbReference type="CDD" id="cd06661">
    <property type="entry name" value="GGCT_like"/>
    <property type="match status" value="1"/>
</dbReference>
<dbReference type="PROSITE" id="PS51462">
    <property type="entry name" value="NUDIX"/>
    <property type="match status" value="1"/>
</dbReference>
<evidence type="ECO:0000313" key="7">
    <source>
        <dbReference type="Proteomes" id="UP000198634"/>
    </source>
</evidence>
<dbReference type="EMBL" id="FOEP01000014">
    <property type="protein sequence ID" value="SEQ83341.1"/>
    <property type="molecule type" value="Genomic_DNA"/>
</dbReference>
<dbReference type="Proteomes" id="UP000198634">
    <property type="component" value="Unassembled WGS sequence"/>
</dbReference>
<dbReference type="OrthoDB" id="5292471at2"/>
<sequence>MANLYFYGTLRHVPLLEIVLGHSVDATALIPAILPEFQAYWAQGEAFPLLAEAPGEAAPGLIATGLSDEDIARLDYYEGGFGYDLRPVVAKTNQGSEDVLVWWSCGGQWARGAVWELAEWQAKWASVNCRAAAEMMGYYGRKTPEEVVAMYPMIQARAASWVMAQNETPVLSLSGLGREAVTQVTLERPYAEYFAVETHELKFRRFDGSDSEVVRRSAFVSTDAALVLPYDPVRDRVLLIEQFRMGPWARGDHSPWQLEPIAGRVDAGESPEACARREALEEAGLALSRLELISGSYPTPGCSNEFFHNFIGLADLPDTIVGVGGEQSEQEDIRSHLISFDDLMLMLETQKLRILPLVMAVLWLARHRERLRAGS</sequence>
<dbReference type="GO" id="GO:0046872">
    <property type="term" value="F:metal ion binding"/>
    <property type="evidence" value="ECO:0007669"/>
    <property type="project" value="UniProtKB-KW"/>
</dbReference>
<evidence type="ECO:0000259" key="5">
    <source>
        <dbReference type="PROSITE" id="PS51462"/>
    </source>
</evidence>
<dbReference type="InterPro" id="IPR020084">
    <property type="entry name" value="NUDIX_hydrolase_CS"/>
</dbReference>
<evidence type="ECO:0000256" key="1">
    <source>
        <dbReference type="ARBA" id="ARBA00001946"/>
    </source>
</evidence>
<dbReference type="InterPro" id="IPR009288">
    <property type="entry name" value="AIG2-like_dom"/>
</dbReference>
<accession>A0A1H9J8J4</accession>
<keyword evidence="3" id="KW-0460">Magnesium</keyword>
<feature type="binding site" evidence="3">
    <location>
        <position position="278"/>
    </location>
    <ligand>
        <name>Mg(2+)</name>
        <dbReference type="ChEBI" id="CHEBI:18420"/>
        <label>1</label>
    </ligand>
</feature>
<dbReference type="Gene3D" id="3.90.79.10">
    <property type="entry name" value="Nucleoside Triphosphate Pyrophosphohydrolase"/>
    <property type="match status" value="1"/>
</dbReference>
<dbReference type="InterPro" id="IPR004385">
    <property type="entry name" value="NDP_pyrophosphatase"/>
</dbReference>
<evidence type="ECO:0000256" key="4">
    <source>
        <dbReference type="PIRSR" id="PIRSR604385-3"/>
    </source>
</evidence>
<dbReference type="InterPro" id="IPR015797">
    <property type="entry name" value="NUDIX_hydrolase-like_dom_sf"/>
</dbReference>
<feature type="binding site" evidence="3">
    <location>
        <position position="331"/>
    </location>
    <ligand>
        <name>Mg(2+)</name>
        <dbReference type="ChEBI" id="CHEBI:18420"/>
        <label>1</label>
    </ligand>
</feature>
<keyword evidence="3" id="KW-0479">Metal-binding</keyword>
<dbReference type="Gene3D" id="3.10.490.10">
    <property type="entry name" value="Gamma-glutamyl cyclotransferase-like"/>
    <property type="match status" value="1"/>
</dbReference>
<evidence type="ECO:0000256" key="3">
    <source>
        <dbReference type="PIRSR" id="PIRSR604385-2"/>
    </source>
</evidence>
<dbReference type="Pfam" id="PF06094">
    <property type="entry name" value="GGACT"/>
    <property type="match status" value="1"/>
</dbReference>
<dbReference type="InterPro" id="IPR000086">
    <property type="entry name" value="NUDIX_hydrolase_dom"/>
</dbReference>
<dbReference type="SUPFAM" id="SSF110857">
    <property type="entry name" value="Gamma-glutamyl cyclotransferase-like"/>
    <property type="match status" value="1"/>
</dbReference>
<dbReference type="PROSITE" id="PS00893">
    <property type="entry name" value="NUDIX_BOX"/>
    <property type="match status" value="1"/>
</dbReference>
<gene>
    <name evidence="6" type="ORF">SAMN04488092_11460</name>
</gene>